<gene>
    <name evidence="1" type="ORF">DSO57_1002859</name>
</gene>
<protein>
    <submittedName>
        <fullName evidence="1">Uncharacterized protein</fullName>
    </submittedName>
</protein>
<proteinExistence type="predicted"/>
<comment type="caution">
    <text evidence="1">The sequence shown here is derived from an EMBL/GenBank/DDBJ whole genome shotgun (WGS) entry which is preliminary data.</text>
</comment>
<keyword evidence="2" id="KW-1185">Reference proteome</keyword>
<name>A0ACC2TW84_9FUNG</name>
<dbReference type="EMBL" id="QTSX02002136">
    <property type="protein sequence ID" value="KAJ9078798.1"/>
    <property type="molecule type" value="Genomic_DNA"/>
</dbReference>
<accession>A0ACC2TW84</accession>
<reference evidence="1" key="1">
    <citation type="submission" date="2022-04" db="EMBL/GenBank/DDBJ databases">
        <title>Genome of the entomopathogenic fungus Entomophthora muscae.</title>
        <authorList>
            <person name="Elya C."/>
            <person name="Lovett B.R."/>
            <person name="Lee E."/>
            <person name="Macias A.M."/>
            <person name="Hajek A.E."/>
            <person name="De Bivort B.L."/>
            <person name="Kasson M.T."/>
            <person name="De Fine Licht H.H."/>
            <person name="Stajich J.E."/>
        </authorList>
    </citation>
    <scope>NUCLEOTIDE SEQUENCE</scope>
    <source>
        <strain evidence="1">Berkeley</strain>
    </source>
</reference>
<sequence>MFAMYSTENLRDRVLADSQAFDQLINTIPAKYYISEFTQEAEPVTKYTYGKRKNTVDEAKKKALMHKKIKFDPSAPKTVELLESRNKAKLQEGSSDDESLDSEVESDDDSEVEADDEDPEPETEGLTGILEDEEFTPSTRVKQPVKVRAFSETSQIELKQKLSERIAAQRKIRKADDPKKKQEFKNRRENRKNKKIKAKTIAANKGTSQAVPEKVVIEEDFLHEKKAPKAKTAATINDSGALTFAKFEFSGVQKKKKGPSNAHSLLQKVEAERKKIAELKATDAEKAKAFMEKKAWTKALQQSSGEKVKDDPKLLKKTIKRLEKKKTKSSGEWVDRKTKVREDEAEKQAKRTQNLQQRIDAKKNKKMGIKKKPAPKGKKPASNGKKSGSKPKK</sequence>
<organism evidence="1 2">
    <name type="scientific">Entomophthora muscae</name>
    <dbReference type="NCBI Taxonomy" id="34485"/>
    <lineage>
        <taxon>Eukaryota</taxon>
        <taxon>Fungi</taxon>
        <taxon>Fungi incertae sedis</taxon>
        <taxon>Zoopagomycota</taxon>
        <taxon>Entomophthoromycotina</taxon>
        <taxon>Entomophthoromycetes</taxon>
        <taxon>Entomophthorales</taxon>
        <taxon>Entomophthoraceae</taxon>
        <taxon>Entomophthora</taxon>
    </lineage>
</organism>
<evidence type="ECO:0000313" key="1">
    <source>
        <dbReference type="EMBL" id="KAJ9078798.1"/>
    </source>
</evidence>
<evidence type="ECO:0000313" key="2">
    <source>
        <dbReference type="Proteomes" id="UP001165960"/>
    </source>
</evidence>
<dbReference type="Proteomes" id="UP001165960">
    <property type="component" value="Unassembled WGS sequence"/>
</dbReference>